<dbReference type="GO" id="GO:0007031">
    <property type="term" value="P:peroxisome organization"/>
    <property type="evidence" value="ECO:0007669"/>
    <property type="project" value="UniProtKB-ARBA"/>
</dbReference>
<evidence type="ECO:0000256" key="3">
    <source>
        <dbReference type="ARBA" id="ARBA00022989"/>
    </source>
</evidence>
<evidence type="ECO:0000259" key="7">
    <source>
        <dbReference type="Pfam" id="PF06398"/>
    </source>
</evidence>
<evidence type="ECO:0000256" key="1">
    <source>
        <dbReference type="ARBA" id="ARBA00004585"/>
    </source>
</evidence>
<feature type="transmembrane region" description="Helical" evidence="6">
    <location>
        <begin position="57"/>
        <end position="73"/>
    </location>
</feature>
<evidence type="ECO:0000256" key="6">
    <source>
        <dbReference type="SAM" id="Phobius"/>
    </source>
</evidence>
<comment type="subcellular location">
    <subcellularLocation>
        <location evidence="1">Peroxisome membrane</location>
        <topology evidence="1">Multi-pass membrane protein</topology>
    </subcellularLocation>
</comment>
<feature type="transmembrane region" description="Helical" evidence="6">
    <location>
        <begin position="157"/>
        <end position="180"/>
    </location>
</feature>
<comment type="caution">
    <text evidence="8">The sequence shown here is derived from an EMBL/GenBank/DDBJ whole genome shotgun (WGS) entry which is preliminary data.</text>
</comment>
<evidence type="ECO:0000313" key="9">
    <source>
        <dbReference type="Proteomes" id="UP001377567"/>
    </source>
</evidence>
<evidence type="ECO:0000256" key="2">
    <source>
        <dbReference type="ARBA" id="ARBA00022692"/>
    </source>
</evidence>
<keyword evidence="9" id="KW-1185">Reference proteome</keyword>
<dbReference type="GO" id="GO:0005778">
    <property type="term" value="C:peroxisomal membrane"/>
    <property type="evidence" value="ECO:0007669"/>
    <property type="project" value="UniProtKB-SubCell"/>
</dbReference>
<evidence type="ECO:0000256" key="5">
    <source>
        <dbReference type="ARBA" id="ARBA00023140"/>
    </source>
</evidence>
<gene>
    <name evidence="8" type="ORF">DAKH74_052890</name>
</gene>
<name>A0AAV5S865_MAUHU</name>
<keyword evidence="2 6" id="KW-0812">Transmembrane</keyword>
<reference evidence="8 9" key="1">
    <citation type="journal article" date="2023" name="Elife">
        <title>Identification of key yeast species and microbe-microbe interactions impacting larval growth of Drosophila in the wild.</title>
        <authorList>
            <person name="Mure A."/>
            <person name="Sugiura Y."/>
            <person name="Maeda R."/>
            <person name="Honda K."/>
            <person name="Sakurai N."/>
            <person name="Takahashi Y."/>
            <person name="Watada M."/>
            <person name="Katoh T."/>
            <person name="Gotoh A."/>
            <person name="Gotoh Y."/>
            <person name="Taniguchi I."/>
            <person name="Nakamura K."/>
            <person name="Hayashi T."/>
            <person name="Katayama T."/>
            <person name="Uemura T."/>
            <person name="Hattori Y."/>
        </authorList>
    </citation>
    <scope>NUCLEOTIDE SEQUENCE [LARGE SCALE GENOMIC DNA]</scope>
    <source>
        <strain evidence="8 9">KH-74</strain>
    </source>
</reference>
<keyword evidence="3 6" id="KW-1133">Transmembrane helix</keyword>
<evidence type="ECO:0000256" key="4">
    <source>
        <dbReference type="ARBA" id="ARBA00023136"/>
    </source>
</evidence>
<dbReference type="InterPro" id="IPR010482">
    <property type="entry name" value="TECPR1-like_DysF"/>
</dbReference>
<dbReference type="Pfam" id="PF06398">
    <property type="entry name" value="Pex24p"/>
    <property type="match status" value="1"/>
</dbReference>
<dbReference type="InterPro" id="IPR052646">
    <property type="entry name" value="Peroxisomal_PEX28-32"/>
</dbReference>
<dbReference type="AlphaFoldDB" id="A0AAV5S865"/>
<dbReference type="EMBL" id="BTGD01000025">
    <property type="protein sequence ID" value="GMM58672.1"/>
    <property type="molecule type" value="Genomic_DNA"/>
</dbReference>
<dbReference type="PANTHER" id="PTHR31679:SF3">
    <property type="entry name" value="PEROXISOMAL MEMBRANE PROTEIN PEX32"/>
    <property type="match status" value="1"/>
</dbReference>
<dbReference type="PANTHER" id="PTHR31679">
    <property type="entry name" value="PEROXISOMAL MEMBRANE PROTEIN PEX30-RELATED"/>
    <property type="match status" value="1"/>
</dbReference>
<dbReference type="Proteomes" id="UP001377567">
    <property type="component" value="Unassembled WGS sequence"/>
</dbReference>
<sequence length="403" mass="46620">MTETYRADLVSPVTSQTPLAMDTPMVVIKALANIYPLMVIVDNVLSTLQWRTADSQLVCVHLLMFCLSLRFLLSPHTIALSSLTSASFILDYTGLMSTVFIGCSVSYYIYTVLEQTRFAEPPTVDDIVLLLQSIQNKLDTSRRNMLRVVKITTIRELVQWVTLATLFQLMVFKLHLFSAVHDSRDYVITCVAIAGLYHSQSFQGLLKLVWRVRVVRSVCVWWSGKQRALYSGRSVSAAQWFAEMEAQSRYITVKLIVDDVEELTKINVLRRKLVELYDEKSSDDNSATSALDSPTISFNIMEVKIHQHQRKWNGRDWEEELLSYERPQYTVTSTHNTHNQCESPNVFDKALPERWVSLDHTWYKSAWHYSSTDWNYIGKCDTPECFTRSRVWHKRIFQRSNDA</sequence>
<feature type="domain" description="TECPR1-like DysF" evidence="7">
    <location>
        <begin position="17"/>
        <end position="393"/>
    </location>
</feature>
<proteinExistence type="predicted"/>
<keyword evidence="4 6" id="KW-0472">Membrane</keyword>
<keyword evidence="5" id="KW-0576">Peroxisome</keyword>
<feature type="transmembrane region" description="Helical" evidence="6">
    <location>
        <begin position="85"/>
        <end position="110"/>
    </location>
</feature>
<evidence type="ECO:0000313" key="8">
    <source>
        <dbReference type="EMBL" id="GMM58672.1"/>
    </source>
</evidence>
<organism evidence="8 9">
    <name type="scientific">Maudiozyma humilis</name>
    <name type="common">Sour dough yeast</name>
    <name type="synonym">Kazachstania humilis</name>
    <dbReference type="NCBI Taxonomy" id="51915"/>
    <lineage>
        <taxon>Eukaryota</taxon>
        <taxon>Fungi</taxon>
        <taxon>Dikarya</taxon>
        <taxon>Ascomycota</taxon>
        <taxon>Saccharomycotina</taxon>
        <taxon>Saccharomycetes</taxon>
        <taxon>Saccharomycetales</taxon>
        <taxon>Saccharomycetaceae</taxon>
        <taxon>Maudiozyma</taxon>
    </lineage>
</organism>
<protein>
    <submittedName>
        <fullName evidence="8">Pex32 protein</fullName>
    </submittedName>
</protein>
<accession>A0AAV5S865</accession>